<name>A0ABP4TVK1_9ACTN</name>
<keyword evidence="1" id="KW-0472">Membrane</keyword>
<comment type="caution">
    <text evidence="2">The sequence shown here is derived from an EMBL/GenBank/DDBJ whole genome shotgun (WGS) entry which is preliminary data.</text>
</comment>
<keyword evidence="1" id="KW-1133">Transmembrane helix</keyword>
<evidence type="ECO:0000313" key="2">
    <source>
        <dbReference type="EMBL" id="GAA1694367.1"/>
    </source>
</evidence>
<reference evidence="3" key="1">
    <citation type="journal article" date="2019" name="Int. J. Syst. Evol. Microbiol.">
        <title>The Global Catalogue of Microorganisms (GCM) 10K type strain sequencing project: providing services to taxonomists for standard genome sequencing and annotation.</title>
        <authorList>
            <consortium name="The Broad Institute Genomics Platform"/>
            <consortium name="The Broad Institute Genome Sequencing Center for Infectious Disease"/>
            <person name="Wu L."/>
            <person name="Ma J."/>
        </authorList>
    </citation>
    <scope>NUCLEOTIDE SEQUENCE [LARGE SCALE GENOMIC DNA]</scope>
    <source>
        <strain evidence="3">JCM 14307</strain>
    </source>
</reference>
<organism evidence="2 3">
    <name type="scientific">Kribbella yunnanensis</name>
    <dbReference type="NCBI Taxonomy" id="190194"/>
    <lineage>
        <taxon>Bacteria</taxon>
        <taxon>Bacillati</taxon>
        <taxon>Actinomycetota</taxon>
        <taxon>Actinomycetes</taxon>
        <taxon>Propionibacteriales</taxon>
        <taxon>Kribbellaceae</taxon>
        <taxon>Kribbella</taxon>
    </lineage>
</organism>
<proteinExistence type="predicted"/>
<dbReference type="EMBL" id="BAAANF010000016">
    <property type="protein sequence ID" value="GAA1694367.1"/>
    <property type="molecule type" value="Genomic_DNA"/>
</dbReference>
<evidence type="ECO:0000313" key="3">
    <source>
        <dbReference type="Proteomes" id="UP001500280"/>
    </source>
</evidence>
<gene>
    <name evidence="2" type="ORF">GCM10009745_44940</name>
</gene>
<keyword evidence="3" id="KW-1185">Reference proteome</keyword>
<accession>A0ABP4TVK1</accession>
<keyword evidence="1" id="KW-0812">Transmembrane</keyword>
<dbReference type="RefSeq" id="WP_344155207.1">
    <property type="nucleotide sequence ID" value="NZ_BAAANF010000016.1"/>
</dbReference>
<evidence type="ECO:0008006" key="4">
    <source>
        <dbReference type="Google" id="ProtNLM"/>
    </source>
</evidence>
<feature type="transmembrane region" description="Helical" evidence="1">
    <location>
        <begin position="39"/>
        <end position="60"/>
    </location>
</feature>
<evidence type="ECO:0000256" key="1">
    <source>
        <dbReference type="SAM" id="Phobius"/>
    </source>
</evidence>
<sequence length="375" mass="39414">MTGLLKDTFTEEAEAIGDPNIDLAAIAANGTRRIKRRRLATVITAVAATAAIVGGGLTVVQQVNGDPDSKVAAGGPLAERRATWADGKEIHYGSEVIRVPVAISSFLQTNAAFVFTSADGGVYQVRPGEAAVKIGKGSTNHRLATDADQAVVGWVDTTPAVPQFVLYDVAAERELARTATGNKAGPPTADRALRVAAIDNGIAYFGASDGLRRWTIATGVGELIKPKASPEFLLAAEAGQLVWEHPNGGDNDNDLGMGPDVNATDPAHYRGWHGSLSPQARYLLTDKADVVGLVDTRGGVEWKVDIPGYPLIVPTQWKNDSTFYAIGFPSETARLDLLSCSIKSVDVGCTAVLNAFAPPVTETSTTQFPNGVPVN</sequence>
<dbReference type="Proteomes" id="UP001500280">
    <property type="component" value="Unassembled WGS sequence"/>
</dbReference>
<protein>
    <recommendedName>
        <fullName evidence="4">PQQ-binding-like beta-propeller repeat protein</fullName>
    </recommendedName>
</protein>